<keyword evidence="5" id="KW-0752">Steroid biosynthesis</keyword>
<keyword evidence="2" id="KW-0444">Lipid biosynthesis</keyword>
<keyword evidence="10" id="KW-0812">Transmembrane</keyword>
<organism evidence="13">
    <name type="scientific">Thelazia callipaeda</name>
    <name type="common">Oriental eyeworm</name>
    <name type="synonym">Parasitic nematode</name>
    <dbReference type="NCBI Taxonomy" id="103827"/>
    <lineage>
        <taxon>Eukaryota</taxon>
        <taxon>Metazoa</taxon>
        <taxon>Ecdysozoa</taxon>
        <taxon>Nematoda</taxon>
        <taxon>Chromadorea</taxon>
        <taxon>Rhabditida</taxon>
        <taxon>Spirurina</taxon>
        <taxon>Spiruromorpha</taxon>
        <taxon>Thelazioidea</taxon>
        <taxon>Thelaziidae</taxon>
        <taxon>Thelazia</taxon>
    </lineage>
</organism>
<accession>A0A0N5DAN3</accession>
<evidence type="ECO:0000256" key="4">
    <source>
        <dbReference type="ARBA" id="ARBA00022857"/>
    </source>
</evidence>
<dbReference type="PANTHER" id="PTHR43086">
    <property type="entry name" value="VERY-LONG-CHAIN 3-OXOOACYL-COA REDUCTASE"/>
    <property type="match status" value="1"/>
</dbReference>
<keyword evidence="10" id="KW-0472">Membrane</keyword>
<gene>
    <name evidence="11" type="ORF">TCLT_LOCUS10225</name>
</gene>
<dbReference type="InterPro" id="IPR020904">
    <property type="entry name" value="Sc_DH/Rdtase_CS"/>
</dbReference>
<dbReference type="GO" id="GO:0030497">
    <property type="term" value="P:fatty acid elongation"/>
    <property type="evidence" value="ECO:0007669"/>
    <property type="project" value="TreeGrafter"/>
</dbReference>
<dbReference type="GO" id="GO:0006694">
    <property type="term" value="P:steroid biosynthetic process"/>
    <property type="evidence" value="ECO:0007669"/>
    <property type="project" value="UniProtKB-KW"/>
</dbReference>
<dbReference type="PANTHER" id="PTHR43086:SF2">
    <property type="entry name" value="HYDROXYSTEROID DEHYDROGENASE-LIKE PROTEIN 1"/>
    <property type="match status" value="1"/>
</dbReference>
<evidence type="ECO:0000256" key="10">
    <source>
        <dbReference type="SAM" id="Phobius"/>
    </source>
</evidence>
<keyword evidence="3" id="KW-0276">Fatty acid metabolism</keyword>
<keyword evidence="4" id="KW-0521">NADP</keyword>
<dbReference type="Proteomes" id="UP000276776">
    <property type="component" value="Unassembled WGS sequence"/>
</dbReference>
<dbReference type="PROSITE" id="PS00061">
    <property type="entry name" value="ADH_SHORT"/>
    <property type="match status" value="1"/>
</dbReference>
<dbReference type="GO" id="GO:0016491">
    <property type="term" value="F:oxidoreductase activity"/>
    <property type="evidence" value="ECO:0007669"/>
    <property type="project" value="UniProtKB-KW"/>
</dbReference>
<feature type="transmembrane region" description="Helical" evidence="10">
    <location>
        <begin position="12"/>
        <end position="34"/>
    </location>
</feature>
<dbReference type="PRINTS" id="PR00081">
    <property type="entry name" value="GDHRDH"/>
</dbReference>
<comment type="similarity">
    <text evidence="9">Belongs to the short-chain dehydrogenases/reductases (SDR) family. 17-beta-HSD 3 subfamily.</text>
</comment>
<dbReference type="Gene3D" id="3.40.50.720">
    <property type="entry name" value="NAD(P)-binding Rossmann-like Domain"/>
    <property type="match status" value="1"/>
</dbReference>
<evidence type="ECO:0000256" key="6">
    <source>
        <dbReference type="ARBA" id="ARBA00023002"/>
    </source>
</evidence>
<name>A0A0N5DAN3_THECL</name>
<dbReference type="WBParaSite" id="TCLT_0001023601-mRNA-1">
    <property type="protein sequence ID" value="TCLT_0001023601-mRNA-1"/>
    <property type="gene ID" value="TCLT_0001023601"/>
</dbReference>
<dbReference type="InterPro" id="IPR002347">
    <property type="entry name" value="SDR_fam"/>
</dbReference>
<dbReference type="Pfam" id="PF00106">
    <property type="entry name" value="adh_short"/>
    <property type="match status" value="1"/>
</dbReference>
<reference evidence="13" key="1">
    <citation type="submission" date="2017-02" db="UniProtKB">
        <authorList>
            <consortium name="WormBaseParasite"/>
        </authorList>
    </citation>
    <scope>IDENTIFICATION</scope>
</reference>
<evidence type="ECO:0000313" key="12">
    <source>
        <dbReference type="Proteomes" id="UP000276776"/>
    </source>
</evidence>
<keyword evidence="10" id="KW-1133">Transmembrane helix</keyword>
<dbReference type="SUPFAM" id="SSF51735">
    <property type="entry name" value="NAD(P)-binding Rossmann-fold domains"/>
    <property type="match status" value="1"/>
</dbReference>
<dbReference type="GO" id="GO:0005783">
    <property type="term" value="C:endoplasmic reticulum"/>
    <property type="evidence" value="ECO:0007669"/>
    <property type="project" value="TreeGrafter"/>
</dbReference>
<keyword evidence="8" id="KW-0275">Fatty acid biosynthesis</keyword>
<evidence type="ECO:0000256" key="2">
    <source>
        <dbReference type="ARBA" id="ARBA00022516"/>
    </source>
</evidence>
<evidence type="ECO:0000256" key="5">
    <source>
        <dbReference type="ARBA" id="ARBA00022955"/>
    </source>
</evidence>
<dbReference type="InterPro" id="IPR036291">
    <property type="entry name" value="NAD(P)-bd_dom_sf"/>
</dbReference>
<proteinExistence type="inferred from homology"/>
<dbReference type="EMBL" id="UYYF01005021">
    <property type="protein sequence ID" value="VDN07907.1"/>
    <property type="molecule type" value="Genomic_DNA"/>
</dbReference>
<keyword evidence="12" id="KW-1185">Reference proteome</keyword>
<protein>
    <submittedName>
        <fullName evidence="13">Estradiol 17-beta-dehydrogenase 12</fullName>
    </submittedName>
</protein>
<evidence type="ECO:0000256" key="1">
    <source>
        <dbReference type="ARBA" id="ARBA00005194"/>
    </source>
</evidence>
<evidence type="ECO:0000256" key="7">
    <source>
        <dbReference type="ARBA" id="ARBA00023098"/>
    </source>
</evidence>
<evidence type="ECO:0000313" key="11">
    <source>
        <dbReference type="EMBL" id="VDN07907.1"/>
    </source>
</evidence>
<comment type="pathway">
    <text evidence="1">Lipid metabolism; fatty acid biosynthesis.</text>
</comment>
<evidence type="ECO:0000313" key="13">
    <source>
        <dbReference type="WBParaSite" id="TCLT_0001023601-mRNA-1"/>
    </source>
</evidence>
<evidence type="ECO:0000256" key="8">
    <source>
        <dbReference type="ARBA" id="ARBA00023160"/>
    </source>
</evidence>
<keyword evidence="6" id="KW-0560">Oxidoreductase</keyword>
<evidence type="ECO:0000256" key="3">
    <source>
        <dbReference type="ARBA" id="ARBA00022832"/>
    </source>
</evidence>
<dbReference type="OrthoDB" id="5545019at2759"/>
<dbReference type="AlphaFoldDB" id="A0A0N5DAN3"/>
<keyword evidence="7" id="KW-0443">Lipid metabolism</keyword>
<dbReference type="CDD" id="cd05356">
    <property type="entry name" value="17beta-HSD1_like_SDR_c"/>
    <property type="match status" value="1"/>
</dbReference>
<dbReference type="PIRSF" id="PIRSF000126">
    <property type="entry name" value="11-beta-HSD1"/>
    <property type="match status" value="1"/>
</dbReference>
<evidence type="ECO:0000256" key="9">
    <source>
        <dbReference type="ARBA" id="ARBA00038261"/>
    </source>
</evidence>
<sequence length="336" mass="36834">MVCQCVIASLGWAFLVFLISRLAVIVFNLIYPFFIATPINLLKAAGSKWAVVTGSTDGIGKAYASELARRGFSIVLISRTQSRLDDVKKEILAESNVEVKTVAFDFTTTNVGEYEKTILPLFDELEVGILGNGFCFNTLRFNNVGVSFNYPELMHKAEGGLQKLADVDIVNTLPVTLLSAAVLPSMIERNSGIIVNISSAVSYSPLDMLSVYSASKKYVTWLSKILQKECAKTNIIVQTICPMLVTTKMSKVELFESQVSRPSFFIVKAEDFVKSAIGTIGIVAETTGCFAHQIEVEIIKNLPEWLVVPFLSEQTKIVRKKALAKKARDAAAAAQE</sequence>
<dbReference type="OMA" id="WTHALLW"/>
<reference evidence="11 12" key="2">
    <citation type="submission" date="2018-11" db="EMBL/GenBank/DDBJ databases">
        <authorList>
            <consortium name="Pathogen Informatics"/>
        </authorList>
    </citation>
    <scope>NUCLEOTIDE SEQUENCE [LARGE SCALE GENOMIC DNA]</scope>
</reference>
<dbReference type="STRING" id="103827.A0A0N5DAN3"/>